<evidence type="ECO:0000256" key="2">
    <source>
        <dbReference type="SAM" id="MobiDB-lite"/>
    </source>
</evidence>
<dbReference type="Gene3D" id="3.40.50.720">
    <property type="entry name" value="NAD(P)-binding Rossmann-like Domain"/>
    <property type="match status" value="1"/>
</dbReference>
<dbReference type="OrthoDB" id="9801785at2"/>
<evidence type="ECO:0000259" key="3">
    <source>
        <dbReference type="Pfam" id="PF01370"/>
    </source>
</evidence>
<feature type="domain" description="NAD-dependent epimerase/dehydratase" evidence="3">
    <location>
        <begin position="3"/>
        <end position="251"/>
    </location>
</feature>
<organism evidence="4 5">
    <name type="scientific">Prolixibacter bellariivorans</name>
    <dbReference type="NCBI Taxonomy" id="314319"/>
    <lineage>
        <taxon>Bacteria</taxon>
        <taxon>Pseudomonadati</taxon>
        <taxon>Bacteroidota</taxon>
        <taxon>Bacteroidia</taxon>
        <taxon>Marinilabiliales</taxon>
        <taxon>Prolixibacteraceae</taxon>
        <taxon>Prolixibacter</taxon>
    </lineage>
</organism>
<dbReference type="AlphaFoldDB" id="A0A5M4B219"/>
<keyword evidence="5" id="KW-1185">Reference proteome</keyword>
<reference evidence="4 5" key="1">
    <citation type="submission" date="2019-10" db="EMBL/GenBank/DDBJ databases">
        <title>Prolixibacter strains distinguished by the presence of nitrate reductase genes were adept at nitrate-dependent anaerobic corrosion of metallic iron and carbon steel.</title>
        <authorList>
            <person name="Iino T."/>
            <person name="Shono N."/>
            <person name="Ito K."/>
            <person name="Nakamura R."/>
            <person name="Sueoka K."/>
            <person name="Harayama S."/>
            <person name="Ohkuma M."/>
        </authorList>
    </citation>
    <scope>NUCLEOTIDE SEQUENCE [LARGE SCALE GENOMIC DNA]</scope>
    <source>
        <strain evidence="4 5">JCM 13498</strain>
    </source>
</reference>
<dbReference type="PRINTS" id="PR01713">
    <property type="entry name" value="NUCEPIMERASE"/>
</dbReference>
<dbReference type="PANTHER" id="PTHR43574">
    <property type="entry name" value="EPIMERASE-RELATED"/>
    <property type="match status" value="1"/>
</dbReference>
<evidence type="ECO:0000313" key="5">
    <source>
        <dbReference type="Proteomes" id="UP000391834"/>
    </source>
</evidence>
<comment type="caution">
    <text evidence="4">The sequence shown here is derived from an EMBL/GenBank/DDBJ whole genome shotgun (WGS) entry which is preliminary data.</text>
</comment>
<feature type="compositionally biased region" description="Polar residues" evidence="2">
    <location>
        <begin position="372"/>
        <end position="381"/>
    </location>
</feature>
<protein>
    <submittedName>
        <fullName evidence="4">NAD-dependent epimerase</fullName>
    </submittedName>
</protein>
<dbReference type="Pfam" id="PF01370">
    <property type="entry name" value="Epimerase"/>
    <property type="match status" value="1"/>
</dbReference>
<proteinExistence type="predicted"/>
<feature type="compositionally biased region" description="Basic residues" evidence="2">
    <location>
        <begin position="354"/>
        <end position="371"/>
    </location>
</feature>
<dbReference type="SUPFAM" id="SSF51735">
    <property type="entry name" value="NAD(P)-binding Rossmann-fold domains"/>
    <property type="match status" value="1"/>
</dbReference>
<dbReference type="EMBL" id="BLAX01000001">
    <property type="protein sequence ID" value="GET34209.1"/>
    <property type="molecule type" value="Genomic_DNA"/>
</dbReference>
<dbReference type="InterPro" id="IPR036291">
    <property type="entry name" value="NAD(P)-bd_dom_sf"/>
</dbReference>
<sequence>MKILVTGSAGFIGFHLVKALLNSGHEVVGLDCINDYYDVNLKYDRLAETGIAPPLLNGGSSFVQSLKYPNYRFVRMKLEERQSLFNLFATEKFDKVCNLAAQAGVQYSLKNPDAYIDSNIIGFLNILEACRHYHIKHLLFASSSSVYGNNTKMPLSTSDRTDHPISLYAATKKSNELLAHAYSHLFGIPVTGLRFFTVYGPWGRPDMALFIFTKAILEGHSINVFNKGKIQRDFTYVSDIIGAVTRILDQLPQPGKTSEELITGSATAPFKVYNIGHSSPILLTDFIESIERKLGITAQKNLLPMQPGDVPMTWADTSELQKDFGYRATTTVEEGIGKFLEWYLTYYQVKPRNHRQFNSRRNPQKFPRHATVKTSKTSIND</sequence>
<keyword evidence="1" id="KW-0520">NAD</keyword>
<name>A0A5M4B219_9BACT</name>
<dbReference type="Proteomes" id="UP000391834">
    <property type="component" value="Unassembled WGS sequence"/>
</dbReference>
<accession>A0A5M4B219</accession>
<dbReference type="CDD" id="cd05253">
    <property type="entry name" value="UDP_GE_SDE_e"/>
    <property type="match status" value="1"/>
</dbReference>
<evidence type="ECO:0000313" key="4">
    <source>
        <dbReference type="EMBL" id="GET34209.1"/>
    </source>
</evidence>
<gene>
    <name evidence="4" type="ORF">PbJCM13498_30720</name>
</gene>
<feature type="region of interest" description="Disordered" evidence="2">
    <location>
        <begin position="354"/>
        <end position="381"/>
    </location>
</feature>
<evidence type="ECO:0000256" key="1">
    <source>
        <dbReference type="ARBA" id="ARBA00023027"/>
    </source>
</evidence>
<dbReference type="InterPro" id="IPR001509">
    <property type="entry name" value="Epimerase_deHydtase"/>
</dbReference>
<dbReference type="RefSeq" id="WP_082229543.1">
    <property type="nucleotide sequence ID" value="NZ_BLAX01000001.1"/>
</dbReference>